<dbReference type="AlphaFoldDB" id="A0A0A9BH78"/>
<dbReference type="EMBL" id="GBRH01239283">
    <property type="protein sequence ID" value="JAD58612.1"/>
    <property type="molecule type" value="Transcribed_RNA"/>
</dbReference>
<reference evidence="1" key="2">
    <citation type="journal article" date="2015" name="Data Brief">
        <title>Shoot transcriptome of the giant reed, Arundo donax.</title>
        <authorList>
            <person name="Barrero R.A."/>
            <person name="Guerrero F.D."/>
            <person name="Moolhuijzen P."/>
            <person name="Goolsby J.A."/>
            <person name="Tidwell J."/>
            <person name="Bellgard S.E."/>
            <person name="Bellgard M.I."/>
        </authorList>
    </citation>
    <scope>NUCLEOTIDE SEQUENCE</scope>
    <source>
        <tissue evidence="1">Shoot tissue taken approximately 20 cm above the soil surface</tissue>
    </source>
</reference>
<evidence type="ECO:0000313" key="1">
    <source>
        <dbReference type="EMBL" id="JAD58612.1"/>
    </source>
</evidence>
<sequence length="52" mass="6102">MLRAYSLDVEKLYTCSIVWYLHFLLLNATSHQKTKVETRDTMLTTNGVQVLR</sequence>
<reference evidence="1" key="1">
    <citation type="submission" date="2014-09" db="EMBL/GenBank/DDBJ databases">
        <authorList>
            <person name="Magalhaes I.L.F."/>
            <person name="Oliveira U."/>
            <person name="Santos F.R."/>
            <person name="Vidigal T.H.D.A."/>
            <person name="Brescovit A.D."/>
            <person name="Santos A.J."/>
        </authorList>
    </citation>
    <scope>NUCLEOTIDE SEQUENCE</scope>
    <source>
        <tissue evidence="1">Shoot tissue taken approximately 20 cm above the soil surface</tissue>
    </source>
</reference>
<name>A0A0A9BH78_ARUDO</name>
<protein>
    <submittedName>
        <fullName evidence="1">Uncharacterized protein</fullName>
    </submittedName>
</protein>
<organism evidence="1">
    <name type="scientific">Arundo donax</name>
    <name type="common">Giant reed</name>
    <name type="synonym">Donax arundinaceus</name>
    <dbReference type="NCBI Taxonomy" id="35708"/>
    <lineage>
        <taxon>Eukaryota</taxon>
        <taxon>Viridiplantae</taxon>
        <taxon>Streptophyta</taxon>
        <taxon>Embryophyta</taxon>
        <taxon>Tracheophyta</taxon>
        <taxon>Spermatophyta</taxon>
        <taxon>Magnoliopsida</taxon>
        <taxon>Liliopsida</taxon>
        <taxon>Poales</taxon>
        <taxon>Poaceae</taxon>
        <taxon>PACMAD clade</taxon>
        <taxon>Arundinoideae</taxon>
        <taxon>Arundineae</taxon>
        <taxon>Arundo</taxon>
    </lineage>
</organism>
<accession>A0A0A9BH78</accession>
<proteinExistence type="predicted"/>